<gene>
    <name evidence="1" type="ORF">EV03_1458</name>
</gene>
<evidence type="ECO:0000313" key="1">
    <source>
        <dbReference type="EMBL" id="KGG19994.1"/>
    </source>
</evidence>
<proteinExistence type="predicted"/>
<evidence type="ECO:0000313" key="2">
    <source>
        <dbReference type="Proteomes" id="UP000030392"/>
    </source>
</evidence>
<accession>A0A0A2C5U0</accession>
<comment type="caution">
    <text evidence="1">The sequence shown here is derived from an EMBL/GenBank/DDBJ whole genome shotgun (WGS) entry which is preliminary data.</text>
</comment>
<organism evidence="1 2">
    <name type="scientific">Prochlorococcus marinus str. PAC1</name>
    <dbReference type="NCBI Taxonomy" id="59924"/>
    <lineage>
        <taxon>Bacteria</taxon>
        <taxon>Bacillati</taxon>
        <taxon>Cyanobacteriota</taxon>
        <taxon>Cyanophyceae</taxon>
        <taxon>Synechococcales</taxon>
        <taxon>Prochlorococcaceae</taxon>
        <taxon>Prochlorococcus</taxon>
    </lineage>
</organism>
<protein>
    <submittedName>
        <fullName evidence="1">Uncharacterized protein</fullName>
    </submittedName>
</protein>
<dbReference type="EMBL" id="JNAX01000014">
    <property type="protein sequence ID" value="KGG19994.1"/>
    <property type="molecule type" value="Genomic_DNA"/>
</dbReference>
<sequence length="96" mass="11255">MGYIKKEKEGEFDFDKLPEGVYFFSGQEGFVKIEVNKDGHQSWDLQNWFASLDPDKDEAQHQKTIEDIKKRLNADTGIINPSKKQEKRNFLNIFSQ</sequence>
<dbReference type="RefSeq" id="WP_036906505.1">
    <property type="nucleotide sequence ID" value="NZ_CP138967.1"/>
</dbReference>
<dbReference type="AlphaFoldDB" id="A0A0A2C5U0"/>
<dbReference type="Proteomes" id="UP000030392">
    <property type="component" value="Unassembled WGS sequence"/>
</dbReference>
<name>A0A0A2C5U0_PROMR</name>
<reference evidence="2" key="1">
    <citation type="journal article" date="2014" name="Sci. Data">
        <title>Genomes of diverse isolates of the marine cyanobacterium Prochlorococcus.</title>
        <authorList>
            <person name="Biller S."/>
            <person name="Berube P."/>
            <person name="Thompson J."/>
            <person name="Kelly L."/>
            <person name="Roggensack S."/>
            <person name="Awad L."/>
            <person name="Roache-Johnson K."/>
            <person name="Ding H."/>
            <person name="Giovannoni S.J."/>
            <person name="Moore L.R."/>
            <person name="Chisholm S.W."/>
        </authorList>
    </citation>
    <scope>NUCLEOTIDE SEQUENCE [LARGE SCALE GENOMIC DNA]</scope>
    <source>
        <strain evidence="2">PAC1</strain>
    </source>
</reference>